<organism evidence="1 2">
    <name type="scientific">Peronosclerospora sorghi</name>
    <dbReference type="NCBI Taxonomy" id="230839"/>
    <lineage>
        <taxon>Eukaryota</taxon>
        <taxon>Sar</taxon>
        <taxon>Stramenopiles</taxon>
        <taxon>Oomycota</taxon>
        <taxon>Peronosporomycetes</taxon>
        <taxon>Peronosporales</taxon>
        <taxon>Peronosporaceae</taxon>
        <taxon>Peronosclerospora</taxon>
    </lineage>
</organism>
<name>A0ACC0WNT7_9STRA</name>
<dbReference type="EMBL" id="CM047589">
    <property type="protein sequence ID" value="KAI9920429.1"/>
    <property type="molecule type" value="Genomic_DNA"/>
</dbReference>
<comment type="caution">
    <text evidence="1">The sequence shown here is derived from an EMBL/GenBank/DDBJ whole genome shotgun (WGS) entry which is preliminary data.</text>
</comment>
<proteinExistence type="predicted"/>
<keyword evidence="2" id="KW-1185">Reference proteome</keyword>
<dbReference type="Proteomes" id="UP001163321">
    <property type="component" value="Chromosome 10"/>
</dbReference>
<accession>A0ACC0WNT7</accession>
<evidence type="ECO:0000313" key="1">
    <source>
        <dbReference type="EMBL" id="KAI9920429.1"/>
    </source>
</evidence>
<reference evidence="1 2" key="1">
    <citation type="journal article" date="2022" name="bioRxiv">
        <title>The genome of the oomycete Peronosclerospora sorghi, a cosmopolitan pathogen of maize and sorghum, is inflated with dispersed pseudogenes.</title>
        <authorList>
            <person name="Fletcher K."/>
            <person name="Martin F."/>
            <person name="Isakeit T."/>
            <person name="Cavanaugh K."/>
            <person name="Magill C."/>
            <person name="Michelmore R."/>
        </authorList>
    </citation>
    <scope>NUCLEOTIDE SEQUENCE [LARGE SCALE GENOMIC DNA]</scope>
    <source>
        <strain evidence="1">P6</strain>
    </source>
</reference>
<protein>
    <submittedName>
        <fullName evidence="1">Uncharacterized protein</fullName>
    </submittedName>
</protein>
<gene>
    <name evidence="1" type="ORF">PsorP6_015446</name>
</gene>
<sequence length="142" mass="15954">MATSSRRAWSTVPNNTRDEVAVTTFTCLQRVVWRVPTSCVLVLALAWTFAPVVQTPSAFRRDAADTRRCCLIASVARARGPVCLAWHGKEFLASHEHRGHDLKDVHDRTELRNAMVPDPFDRARNAQQVGVLEEPRGDALRH</sequence>
<evidence type="ECO:0000313" key="2">
    <source>
        <dbReference type="Proteomes" id="UP001163321"/>
    </source>
</evidence>